<evidence type="ECO:0000313" key="4">
    <source>
        <dbReference type="Proteomes" id="UP000722111"/>
    </source>
</evidence>
<comment type="caution">
    <text evidence="3">The sequence shown here is derived from an EMBL/GenBank/DDBJ whole genome shotgun (WGS) entry which is preliminary data.</text>
</comment>
<sequence>MSQDDLQHQQAKAVEFYAAALNGWQTTRFELDKSLLTLSAAGIGLVITLISTVGVRSIESLILSLLTMICFVITLVTVLTIFDRNAKYLISCISDAGPISDPILATLDRIAVVSFMGGVILASVIGISTAANAYIDKAAKMTENSKTNSLTLSQESMDMFAQFKPVVAQAKTTPATQETPSANTTQQTQAGSTQQTSNK</sequence>
<accession>A0ABS0BHN0</accession>
<feature type="compositionally biased region" description="Polar residues" evidence="1">
    <location>
        <begin position="171"/>
        <end position="180"/>
    </location>
</feature>
<evidence type="ECO:0000313" key="3">
    <source>
        <dbReference type="EMBL" id="MBF6033073.1"/>
    </source>
</evidence>
<gene>
    <name evidence="3" type="ORF">H8F23_07430</name>
</gene>
<dbReference type="RefSeq" id="WP_194933916.1">
    <property type="nucleotide sequence ID" value="NZ_JACOPX010000004.1"/>
</dbReference>
<keyword evidence="2" id="KW-1133">Transmembrane helix</keyword>
<keyword evidence="2" id="KW-0812">Transmembrane</keyword>
<keyword evidence="2" id="KW-0472">Membrane</keyword>
<reference evidence="3 4" key="1">
    <citation type="submission" date="2020-08" db="EMBL/GenBank/DDBJ databases">
        <title>Description of novel Pseudomonas species.</title>
        <authorList>
            <person name="Duman M."/>
            <person name="Mulet M."/>
            <person name="Altun S."/>
            <person name="Saticioglu I.B."/>
            <person name="Lalucat J."/>
            <person name="Garcia-Valdes E."/>
        </authorList>
    </citation>
    <scope>NUCLEOTIDE SEQUENCE [LARGE SCALE GENOMIC DNA]</scope>
    <source>
        <strain evidence="3 4">P155</strain>
    </source>
</reference>
<feature type="transmembrane region" description="Helical" evidence="2">
    <location>
        <begin position="62"/>
        <end position="82"/>
    </location>
</feature>
<keyword evidence="4" id="KW-1185">Reference proteome</keyword>
<proteinExistence type="predicted"/>
<evidence type="ECO:0000256" key="2">
    <source>
        <dbReference type="SAM" id="Phobius"/>
    </source>
</evidence>
<dbReference type="Proteomes" id="UP000722111">
    <property type="component" value="Unassembled WGS sequence"/>
</dbReference>
<protein>
    <submittedName>
        <fullName evidence="3">Uncharacterized protein</fullName>
    </submittedName>
</protein>
<feature type="region of interest" description="Disordered" evidence="1">
    <location>
        <begin position="171"/>
        <end position="199"/>
    </location>
</feature>
<name>A0ABS0BHN0_9PSED</name>
<feature type="transmembrane region" description="Helical" evidence="2">
    <location>
        <begin position="110"/>
        <end position="135"/>
    </location>
</feature>
<feature type="compositionally biased region" description="Low complexity" evidence="1">
    <location>
        <begin position="181"/>
        <end position="199"/>
    </location>
</feature>
<dbReference type="EMBL" id="JACOPX010000004">
    <property type="protein sequence ID" value="MBF6033073.1"/>
    <property type="molecule type" value="Genomic_DNA"/>
</dbReference>
<evidence type="ECO:0000256" key="1">
    <source>
        <dbReference type="SAM" id="MobiDB-lite"/>
    </source>
</evidence>
<feature type="transmembrane region" description="Helical" evidence="2">
    <location>
        <begin position="35"/>
        <end position="55"/>
    </location>
</feature>
<organism evidence="3 4">
    <name type="scientific">Pseudomonas neuropathica</name>
    <dbReference type="NCBI Taxonomy" id="2730425"/>
    <lineage>
        <taxon>Bacteria</taxon>
        <taxon>Pseudomonadati</taxon>
        <taxon>Pseudomonadota</taxon>
        <taxon>Gammaproteobacteria</taxon>
        <taxon>Pseudomonadales</taxon>
        <taxon>Pseudomonadaceae</taxon>
        <taxon>Pseudomonas</taxon>
    </lineage>
</organism>